<gene>
    <name evidence="10" type="ORF">JTE90_015454</name>
</gene>
<feature type="binding site" description="axial binding residue" evidence="7">
    <location>
        <position position="454"/>
    </location>
    <ligand>
        <name>heme</name>
        <dbReference type="ChEBI" id="CHEBI:30413"/>
    </ligand>
    <ligandPart>
        <name>Fe</name>
        <dbReference type="ChEBI" id="CHEBI:18248"/>
    </ligandPart>
</feature>
<evidence type="ECO:0000313" key="10">
    <source>
        <dbReference type="EMBL" id="KAG8181435.1"/>
    </source>
</evidence>
<dbReference type="InterPro" id="IPR002401">
    <property type="entry name" value="Cyt_P450_E_grp-I"/>
</dbReference>
<dbReference type="GO" id="GO:0020037">
    <property type="term" value="F:heme binding"/>
    <property type="evidence" value="ECO:0007669"/>
    <property type="project" value="InterPro"/>
</dbReference>
<dbReference type="InterPro" id="IPR017972">
    <property type="entry name" value="Cyt_P450_CS"/>
</dbReference>
<dbReference type="GO" id="GO:0006082">
    <property type="term" value="P:organic acid metabolic process"/>
    <property type="evidence" value="ECO:0007669"/>
    <property type="project" value="TreeGrafter"/>
</dbReference>
<keyword evidence="4 8" id="KW-0560">Oxidoreductase</keyword>
<dbReference type="FunFam" id="1.10.630.10:FF:000036">
    <property type="entry name" value="CYtochrome P450 family"/>
    <property type="match status" value="1"/>
</dbReference>
<dbReference type="InterPro" id="IPR001128">
    <property type="entry name" value="Cyt_P450"/>
</dbReference>
<keyword evidence="7 8" id="KW-0349">Heme</keyword>
<dbReference type="GO" id="GO:0016712">
    <property type="term" value="F:oxidoreductase activity, acting on paired donors, with incorporation or reduction of molecular oxygen, reduced flavin or flavoprotein as one donor, and incorporation of one atom of oxygen"/>
    <property type="evidence" value="ECO:0007669"/>
    <property type="project" value="TreeGrafter"/>
</dbReference>
<dbReference type="PRINTS" id="PR00463">
    <property type="entry name" value="EP450I"/>
</dbReference>
<proteinExistence type="inferred from homology"/>
<evidence type="ECO:0000256" key="8">
    <source>
        <dbReference type="RuleBase" id="RU000461"/>
    </source>
</evidence>
<comment type="cofactor">
    <cofactor evidence="1 7">
        <name>heme</name>
        <dbReference type="ChEBI" id="CHEBI:30413"/>
    </cofactor>
</comment>
<dbReference type="EMBL" id="JAFNEN010000515">
    <property type="protein sequence ID" value="KAG8181435.1"/>
    <property type="molecule type" value="Genomic_DNA"/>
</dbReference>
<evidence type="ECO:0000256" key="7">
    <source>
        <dbReference type="PIRSR" id="PIRSR602401-1"/>
    </source>
</evidence>
<sequence>MSQLQTLIWASVTRARAFEREIFVALVVLVVVYFALGAWKAWRSNLPPGPFGLPIVGYLPFLSLNNPQFDLLKLGKKYGDVFRLKLGSETVIVLHGVEVIKEALSRADFLGRPTQGVLKLFNEGSAFFNGMDVHKWREQRRFVLQSMRDLGLGKSLLEVEILDEIRHFLDNLRVHNGAPMDVKDPLSPSMSNNICSLIFGKRYEYEDPDRVFLDENLDITINAISSTSVAGFFPWILKIPLVSKLFEMERAFNSVNDLMDFFRKEIKKHRSTFDSKNSRDFIDSFIREQSSRKLTDPNTTFTDDTLASNVLDLFAAGSETVRTSILWNLYVACAFPEHQEKVREEILEVMGEREPEYQDMKNMPFTHSFILEVMRWKTIVPLNVPHSTLSDTTIGGYHIPKNATIFTLIWNAHNDPNYWTRPESFIPDRFITKDGKSVSRPAHFMPFSMGKRVCPGEPMAMMELFLYFTSIIQKFQLVFPAGYKPTYEAAMGGTYRLEPYKIRFLARS</sequence>
<evidence type="ECO:0000256" key="4">
    <source>
        <dbReference type="ARBA" id="ARBA00023002"/>
    </source>
</evidence>
<dbReference type="AlphaFoldDB" id="A0AAV6UBN2"/>
<dbReference type="InterPro" id="IPR036396">
    <property type="entry name" value="Cyt_P450_sf"/>
</dbReference>
<accession>A0AAV6UBN2</accession>
<dbReference type="PROSITE" id="PS00086">
    <property type="entry name" value="CYTOCHROME_P450"/>
    <property type="match status" value="1"/>
</dbReference>
<keyword evidence="11" id="KW-1185">Reference proteome</keyword>
<dbReference type="InterPro" id="IPR050182">
    <property type="entry name" value="Cytochrome_P450_fam2"/>
</dbReference>
<evidence type="ECO:0000256" key="5">
    <source>
        <dbReference type="ARBA" id="ARBA00023004"/>
    </source>
</evidence>
<dbReference type="PANTHER" id="PTHR24300:SF403">
    <property type="entry name" value="CYTOCHROME P450 306A1"/>
    <property type="match status" value="1"/>
</dbReference>
<dbReference type="Proteomes" id="UP000827092">
    <property type="component" value="Unassembled WGS sequence"/>
</dbReference>
<dbReference type="PRINTS" id="PR00385">
    <property type="entry name" value="P450"/>
</dbReference>
<evidence type="ECO:0008006" key="12">
    <source>
        <dbReference type="Google" id="ProtNLM"/>
    </source>
</evidence>
<comment type="caution">
    <text evidence="10">The sequence shown here is derived from an EMBL/GenBank/DDBJ whole genome shotgun (WGS) entry which is preliminary data.</text>
</comment>
<keyword evidence="9" id="KW-0812">Transmembrane</keyword>
<reference evidence="10 11" key="1">
    <citation type="journal article" date="2022" name="Nat. Ecol. Evol.">
        <title>A masculinizing supergene underlies an exaggerated male reproductive morph in a spider.</title>
        <authorList>
            <person name="Hendrickx F."/>
            <person name="De Corte Z."/>
            <person name="Sonet G."/>
            <person name="Van Belleghem S.M."/>
            <person name="Kostlbacher S."/>
            <person name="Vangestel C."/>
        </authorList>
    </citation>
    <scope>NUCLEOTIDE SEQUENCE [LARGE SCALE GENOMIC DNA]</scope>
    <source>
        <strain evidence="10">W744_W776</strain>
    </source>
</reference>
<dbReference type="Pfam" id="PF00067">
    <property type="entry name" value="p450"/>
    <property type="match status" value="1"/>
</dbReference>
<dbReference type="Gene3D" id="1.10.630.10">
    <property type="entry name" value="Cytochrome P450"/>
    <property type="match status" value="1"/>
</dbReference>
<evidence type="ECO:0000313" key="11">
    <source>
        <dbReference type="Proteomes" id="UP000827092"/>
    </source>
</evidence>
<dbReference type="GO" id="GO:0005506">
    <property type="term" value="F:iron ion binding"/>
    <property type="evidence" value="ECO:0007669"/>
    <property type="project" value="InterPro"/>
</dbReference>
<organism evidence="10 11">
    <name type="scientific">Oedothorax gibbosus</name>
    <dbReference type="NCBI Taxonomy" id="931172"/>
    <lineage>
        <taxon>Eukaryota</taxon>
        <taxon>Metazoa</taxon>
        <taxon>Ecdysozoa</taxon>
        <taxon>Arthropoda</taxon>
        <taxon>Chelicerata</taxon>
        <taxon>Arachnida</taxon>
        <taxon>Araneae</taxon>
        <taxon>Araneomorphae</taxon>
        <taxon>Entelegynae</taxon>
        <taxon>Araneoidea</taxon>
        <taxon>Linyphiidae</taxon>
        <taxon>Erigoninae</taxon>
        <taxon>Oedothorax</taxon>
    </lineage>
</organism>
<evidence type="ECO:0000256" key="3">
    <source>
        <dbReference type="ARBA" id="ARBA00022723"/>
    </source>
</evidence>
<keyword evidence="6 8" id="KW-0503">Monooxygenase</keyword>
<dbReference type="PANTHER" id="PTHR24300">
    <property type="entry name" value="CYTOCHROME P450 508A4-RELATED"/>
    <property type="match status" value="1"/>
</dbReference>
<protein>
    <recommendedName>
        <fullName evidence="12">Cytochrome P450</fullName>
    </recommendedName>
</protein>
<evidence type="ECO:0000256" key="6">
    <source>
        <dbReference type="ARBA" id="ARBA00023033"/>
    </source>
</evidence>
<evidence type="ECO:0000256" key="2">
    <source>
        <dbReference type="ARBA" id="ARBA00010617"/>
    </source>
</evidence>
<comment type="similarity">
    <text evidence="2 8">Belongs to the cytochrome P450 family.</text>
</comment>
<dbReference type="GO" id="GO:0008395">
    <property type="term" value="F:steroid hydroxylase activity"/>
    <property type="evidence" value="ECO:0007669"/>
    <property type="project" value="TreeGrafter"/>
</dbReference>
<feature type="transmembrane region" description="Helical" evidence="9">
    <location>
        <begin position="21"/>
        <end position="42"/>
    </location>
</feature>
<keyword evidence="9" id="KW-0472">Membrane</keyword>
<name>A0AAV6UBN2_9ARAC</name>
<dbReference type="GO" id="GO:0005737">
    <property type="term" value="C:cytoplasm"/>
    <property type="evidence" value="ECO:0007669"/>
    <property type="project" value="TreeGrafter"/>
</dbReference>
<evidence type="ECO:0000256" key="9">
    <source>
        <dbReference type="SAM" id="Phobius"/>
    </source>
</evidence>
<evidence type="ECO:0000256" key="1">
    <source>
        <dbReference type="ARBA" id="ARBA00001971"/>
    </source>
</evidence>
<dbReference type="GO" id="GO:0006805">
    <property type="term" value="P:xenobiotic metabolic process"/>
    <property type="evidence" value="ECO:0007669"/>
    <property type="project" value="TreeGrafter"/>
</dbReference>
<keyword evidence="5 7" id="KW-0408">Iron</keyword>
<dbReference type="SUPFAM" id="SSF48264">
    <property type="entry name" value="Cytochrome P450"/>
    <property type="match status" value="1"/>
</dbReference>
<keyword evidence="3 7" id="KW-0479">Metal-binding</keyword>
<keyword evidence="9" id="KW-1133">Transmembrane helix</keyword>